<evidence type="ECO:0000259" key="1">
    <source>
        <dbReference type="PROSITE" id="PS50112"/>
    </source>
</evidence>
<keyword evidence="3" id="KW-1185">Reference proteome</keyword>
<sequence>MFKEDPLDFIENSNIGIHAVSPDGIIKYANKHELNILGYSEEEYVGHHVSEFQFDKTCLQDMMTRLARFEPFTNFPAMVYGKNGIKYILYNSSVYEEHGKFIHTRCFGNEISEQVYLASVLEYKKSLAIR</sequence>
<dbReference type="KEGG" id="lsd:EMK97_12300"/>
<evidence type="ECO:0000313" key="3">
    <source>
        <dbReference type="Proteomes" id="UP000290244"/>
    </source>
</evidence>
<protein>
    <submittedName>
        <fullName evidence="2">PAS domain-containing protein</fullName>
    </submittedName>
</protein>
<dbReference type="NCBIfam" id="TIGR00229">
    <property type="entry name" value="sensory_box"/>
    <property type="match status" value="1"/>
</dbReference>
<dbReference type="CDD" id="cd00130">
    <property type="entry name" value="PAS"/>
    <property type="match status" value="1"/>
</dbReference>
<dbReference type="PROSITE" id="PS50112">
    <property type="entry name" value="PAS"/>
    <property type="match status" value="1"/>
</dbReference>
<dbReference type="EMBL" id="CP034759">
    <property type="protein sequence ID" value="QBG36442.1"/>
    <property type="molecule type" value="Genomic_DNA"/>
</dbReference>
<dbReference type="Gene3D" id="3.30.450.20">
    <property type="entry name" value="PAS domain"/>
    <property type="match status" value="1"/>
</dbReference>
<dbReference type="InterPro" id="IPR000014">
    <property type="entry name" value="PAS"/>
</dbReference>
<reference evidence="2 3" key="1">
    <citation type="submission" date="2018-12" db="EMBL/GenBank/DDBJ databases">
        <title>Complete genome of Litorilituus sediminis.</title>
        <authorList>
            <person name="Liu A."/>
            <person name="Rong J."/>
        </authorList>
    </citation>
    <scope>NUCLEOTIDE SEQUENCE [LARGE SCALE GENOMIC DNA]</scope>
    <source>
        <strain evidence="2 3">JCM 17549</strain>
    </source>
</reference>
<accession>A0A4P6PA13</accession>
<dbReference type="Pfam" id="PF13426">
    <property type="entry name" value="PAS_9"/>
    <property type="match status" value="1"/>
</dbReference>
<dbReference type="SUPFAM" id="SSF55785">
    <property type="entry name" value="PYP-like sensor domain (PAS domain)"/>
    <property type="match status" value="1"/>
</dbReference>
<dbReference type="InterPro" id="IPR035965">
    <property type="entry name" value="PAS-like_dom_sf"/>
</dbReference>
<dbReference type="RefSeq" id="WP_130602594.1">
    <property type="nucleotide sequence ID" value="NZ_CP034759.1"/>
</dbReference>
<name>A0A4P6PA13_9GAMM</name>
<feature type="domain" description="PAS" evidence="1">
    <location>
        <begin position="10"/>
        <end position="46"/>
    </location>
</feature>
<dbReference type="SMART" id="SM00091">
    <property type="entry name" value="PAS"/>
    <property type="match status" value="1"/>
</dbReference>
<gene>
    <name evidence="2" type="ORF">EMK97_12300</name>
</gene>
<organism evidence="2 3">
    <name type="scientific">Litorilituus sediminis</name>
    <dbReference type="NCBI Taxonomy" id="718192"/>
    <lineage>
        <taxon>Bacteria</taxon>
        <taxon>Pseudomonadati</taxon>
        <taxon>Pseudomonadota</taxon>
        <taxon>Gammaproteobacteria</taxon>
        <taxon>Alteromonadales</taxon>
        <taxon>Colwelliaceae</taxon>
        <taxon>Litorilituus</taxon>
    </lineage>
</organism>
<proteinExistence type="predicted"/>
<dbReference type="Proteomes" id="UP000290244">
    <property type="component" value="Chromosome"/>
</dbReference>
<dbReference type="AlphaFoldDB" id="A0A4P6PA13"/>
<dbReference type="OrthoDB" id="9808408at2"/>
<evidence type="ECO:0000313" key="2">
    <source>
        <dbReference type="EMBL" id="QBG36442.1"/>
    </source>
</evidence>